<feature type="compositionally biased region" description="Low complexity" evidence="1">
    <location>
        <begin position="13"/>
        <end position="23"/>
    </location>
</feature>
<dbReference type="Proteomes" id="UP000002640">
    <property type="component" value="Unassembled WGS sequence"/>
</dbReference>
<protein>
    <submittedName>
        <fullName evidence="2">Uncharacterized protein</fullName>
    </submittedName>
</protein>
<evidence type="ECO:0000313" key="3">
    <source>
        <dbReference type="Proteomes" id="UP000002640"/>
    </source>
</evidence>
<dbReference type="GeneID" id="20641345"/>
<evidence type="ECO:0000256" key="1">
    <source>
        <dbReference type="SAM" id="MobiDB-lite"/>
    </source>
</evidence>
<evidence type="ECO:0000313" key="2">
    <source>
        <dbReference type="EMBL" id="EGZ23964.1"/>
    </source>
</evidence>
<dbReference type="AlphaFoldDB" id="G4Z024"/>
<gene>
    <name evidence="2" type="ORF">PHYSODRAFT_296198</name>
</gene>
<dbReference type="KEGG" id="psoj:PHYSODRAFT_296198"/>
<dbReference type="EMBL" id="JH159152">
    <property type="protein sequence ID" value="EGZ23964.1"/>
    <property type="molecule type" value="Genomic_DNA"/>
</dbReference>
<dbReference type="RefSeq" id="XP_009519252.1">
    <property type="nucleotide sequence ID" value="XM_009520957.1"/>
</dbReference>
<name>G4Z024_PHYSP</name>
<keyword evidence="3" id="KW-1185">Reference proteome</keyword>
<dbReference type="InParanoid" id="G4Z024"/>
<sequence length="102" mass="11077">MAGQDASTSEGVSRTSTTATARTPPERVRVSPYPVRVRTLVRNTVYDPASSGLYRVEGRSIVKTTSTQRDASGDTLDNFVASGSSFQAILKNLRRVDGELRE</sequence>
<reference evidence="2 3" key="1">
    <citation type="journal article" date="2006" name="Science">
        <title>Phytophthora genome sequences uncover evolutionary origins and mechanisms of pathogenesis.</title>
        <authorList>
            <person name="Tyler B.M."/>
            <person name="Tripathy S."/>
            <person name="Zhang X."/>
            <person name="Dehal P."/>
            <person name="Jiang R.H."/>
            <person name="Aerts A."/>
            <person name="Arredondo F.D."/>
            <person name="Baxter L."/>
            <person name="Bensasson D."/>
            <person name="Beynon J.L."/>
            <person name="Chapman J."/>
            <person name="Damasceno C.M."/>
            <person name="Dorrance A.E."/>
            <person name="Dou D."/>
            <person name="Dickerman A.W."/>
            <person name="Dubchak I.L."/>
            <person name="Garbelotto M."/>
            <person name="Gijzen M."/>
            <person name="Gordon S.G."/>
            <person name="Govers F."/>
            <person name="Grunwald N.J."/>
            <person name="Huang W."/>
            <person name="Ivors K.L."/>
            <person name="Jones R.W."/>
            <person name="Kamoun S."/>
            <person name="Krampis K."/>
            <person name="Lamour K.H."/>
            <person name="Lee M.K."/>
            <person name="McDonald W.H."/>
            <person name="Medina M."/>
            <person name="Meijer H.J."/>
            <person name="Nordberg E.K."/>
            <person name="Maclean D.J."/>
            <person name="Ospina-Giraldo M.D."/>
            <person name="Morris P.F."/>
            <person name="Phuntumart V."/>
            <person name="Putnam N.H."/>
            <person name="Rash S."/>
            <person name="Rose J.K."/>
            <person name="Sakihama Y."/>
            <person name="Salamov A.A."/>
            <person name="Savidor A."/>
            <person name="Scheuring C.F."/>
            <person name="Smith B.M."/>
            <person name="Sobral B.W."/>
            <person name="Terry A."/>
            <person name="Torto-Alalibo T.A."/>
            <person name="Win J."/>
            <person name="Xu Z."/>
            <person name="Zhang H."/>
            <person name="Grigoriev I.V."/>
            <person name="Rokhsar D.S."/>
            <person name="Boore J.L."/>
        </authorList>
    </citation>
    <scope>NUCLEOTIDE SEQUENCE [LARGE SCALE GENOMIC DNA]</scope>
    <source>
        <strain evidence="2 3">P6497</strain>
    </source>
</reference>
<feature type="region of interest" description="Disordered" evidence="1">
    <location>
        <begin position="1"/>
        <end position="31"/>
    </location>
</feature>
<accession>G4Z024</accession>
<organism evidence="2 3">
    <name type="scientific">Phytophthora sojae (strain P6497)</name>
    <name type="common">Soybean stem and root rot agent</name>
    <name type="synonym">Phytophthora megasperma f. sp. glycines</name>
    <dbReference type="NCBI Taxonomy" id="1094619"/>
    <lineage>
        <taxon>Eukaryota</taxon>
        <taxon>Sar</taxon>
        <taxon>Stramenopiles</taxon>
        <taxon>Oomycota</taxon>
        <taxon>Peronosporomycetes</taxon>
        <taxon>Peronosporales</taxon>
        <taxon>Peronosporaceae</taxon>
        <taxon>Phytophthora</taxon>
    </lineage>
</organism>
<feature type="compositionally biased region" description="Polar residues" evidence="1">
    <location>
        <begin position="1"/>
        <end position="12"/>
    </location>
</feature>
<proteinExistence type="predicted"/>